<sequence>MTMTLQWRQQKADWQLGGSWSLCFETFFCTESASLSSKFDEIEDSGFLSRTRYTEFRNSVQVELLQPLWDSIRENIPGTETEALKRSLALIEEAKTLLSNPLGTPEEEEHGVEKLRESVRLLPWESQFFSDEDIRARVEEVQCIQLSYVAR</sequence>
<keyword evidence="2" id="KW-1185">Reference proteome</keyword>
<proteinExistence type="predicted"/>
<name>A0AA39MLF6_9AGAR</name>
<protein>
    <submittedName>
        <fullName evidence="1">Uncharacterized protein</fullName>
    </submittedName>
</protein>
<dbReference type="Proteomes" id="UP001175226">
    <property type="component" value="Unassembled WGS sequence"/>
</dbReference>
<gene>
    <name evidence="1" type="ORF">EV421DRAFT_1821691</name>
</gene>
<organism evidence="1 2">
    <name type="scientific">Armillaria borealis</name>
    <dbReference type="NCBI Taxonomy" id="47425"/>
    <lineage>
        <taxon>Eukaryota</taxon>
        <taxon>Fungi</taxon>
        <taxon>Dikarya</taxon>
        <taxon>Basidiomycota</taxon>
        <taxon>Agaricomycotina</taxon>
        <taxon>Agaricomycetes</taxon>
        <taxon>Agaricomycetidae</taxon>
        <taxon>Agaricales</taxon>
        <taxon>Marasmiineae</taxon>
        <taxon>Physalacriaceae</taxon>
        <taxon>Armillaria</taxon>
    </lineage>
</organism>
<evidence type="ECO:0000313" key="1">
    <source>
        <dbReference type="EMBL" id="KAK0439186.1"/>
    </source>
</evidence>
<dbReference type="EMBL" id="JAUEPT010000039">
    <property type="protein sequence ID" value="KAK0439186.1"/>
    <property type="molecule type" value="Genomic_DNA"/>
</dbReference>
<comment type="caution">
    <text evidence="1">The sequence shown here is derived from an EMBL/GenBank/DDBJ whole genome shotgun (WGS) entry which is preliminary data.</text>
</comment>
<evidence type="ECO:0000313" key="2">
    <source>
        <dbReference type="Proteomes" id="UP001175226"/>
    </source>
</evidence>
<accession>A0AA39MLF6</accession>
<reference evidence="1" key="1">
    <citation type="submission" date="2023-06" db="EMBL/GenBank/DDBJ databases">
        <authorList>
            <consortium name="Lawrence Berkeley National Laboratory"/>
            <person name="Ahrendt S."/>
            <person name="Sahu N."/>
            <person name="Indic B."/>
            <person name="Wong-Bajracharya J."/>
            <person name="Merenyi Z."/>
            <person name="Ke H.-M."/>
            <person name="Monk M."/>
            <person name="Kocsube S."/>
            <person name="Drula E."/>
            <person name="Lipzen A."/>
            <person name="Balint B."/>
            <person name="Henrissat B."/>
            <person name="Andreopoulos B."/>
            <person name="Martin F.M."/>
            <person name="Harder C.B."/>
            <person name="Rigling D."/>
            <person name="Ford K.L."/>
            <person name="Foster G.D."/>
            <person name="Pangilinan J."/>
            <person name="Papanicolaou A."/>
            <person name="Barry K."/>
            <person name="LaButti K."/>
            <person name="Viragh M."/>
            <person name="Koriabine M."/>
            <person name="Yan M."/>
            <person name="Riley R."/>
            <person name="Champramary S."/>
            <person name="Plett K.L."/>
            <person name="Tsai I.J."/>
            <person name="Slot J."/>
            <person name="Sipos G."/>
            <person name="Plett J."/>
            <person name="Nagy L.G."/>
            <person name="Grigoriev I.V."/>
        </authorList>
    </citation>
    <scope>NUCLEOTIDE SEQUENCE</scope>
    <source>
        <strain evidence="1">FPL87.14</strain>
    </source>
</reference>
<dbReference type="AlphaFoldDB" id="A0AA39MLF6"/>